<proteinExistence type="inferred from homology"/>
<comment type="subcellular location">
    <subcellularLocation>
        <location evidence="1">Nucleus</location>
    </subcellularLocation>
</comment>
<evidence type="ECO:0000256" key="1">
    <source>
        <dbReference type="ARBA" id="ARBA00004123"/>
    </source>
</evidence>
<keyword evidence="8" id="KW-0472">Membrane</keyword>
<gene>
    <name evidence="10" type="ORF">QE152_g7461</name>
</gene>
<feature type="compositionally biased region" description="Basic and acidic residues" evidence="7">
    <location>
        <begin position="191"/>
        <end position="201"/>
    </location>
</feature>
<feature type="region of interest" description="Disordered" evidence="7">
    <location>
        <begin position="71"/>
        <end position="100"/>
    </location>
</feature>
<comment type="caution">
    <text evidence="10">The sequence shown here is derived from an EMBL/GenBank/DDBJ whole genome shotgun (WGS) entry which is preliminary data.</text>
</comment>
<dbReference type="SUPFAM" id="SSF53098">
    <property type="entry name" value="Ribonuclease H-like"/>
    <property type="match status" value="1"/>
</dbReference>
<dbReference type="GO" id="GO:0005634">
    <property type="term" value="C:nucleus"/>
    <property type="evidence" value="ECO:0007669"/>
    <property type="project" value="UniProtKB-SubCell"/>
</dbReference>
<evidence type="ECO:0000256" key="2">
    <source>
        <dbReference type="ARBA" id="ARBA00006357"/>
    </source>
</evidence>
<dbReference type="FunFam" id="3.30.420.10:FF:000031">
    <property type="entry name" value="RNA exonuclease 1"/>
    <property type="match status" value="1"/>
</dbReference>
<protein>
    <submittedName>
        <fullName evidence="10">Exonuclease</fullName>
    </submittedName>
</protein>
<evidence type="ECO:0000256" key="6">
    <source>
        <dbReference type="ARBA" id="ARBA00023242"/>
    </source>
</evidence>
<dbReference type="SMART" id="SM00479">
    <property type="entry name" value="EXOIII"/>
    <property type="match status" value="1"/>
</dbReference>
<name>A0AAW1MEN8_POPJA</name>
<feature type="compositionally biased region" description="Polar residues" evidence="7">
    <location>
        <begin position="150"/>
        <end position="161"/>
    </location>
</feature>
<keyword evidence="3" id="KW-0540">Nuclease</keyword>
<dbReference type="Proteomes" id="UP001458880">
    <property type="component" value="Unassembled WGS sequence"/>
</dbReference>
<organism evidence="10 11">
    <name type="scientific">Popillia japonica</name>
    <name type="common">Japanese beetle</name>
    <dbReference type="NCBI Taxonomy" id="7064"/>
    <lineage>
        <taxon>Eukaryota</taxon>
        <taxon>Metazoa</taxon>
        <taxon>Ecdysozoa</taxon>
        <taxon>Arthropoda</taxon>
        <taxon>Hexapoda</taxon>
        <taxon>Insecta</taxon>
        <taxon>Pterygota</taxon>
        <taxon>Neoptera</taxon>
        <taxon>Endopterygota</taxon>
        <taxon>Coleoptera</taxon>
        <taxon>Polyphaga</taxon>
        <taxon>Scarabaeiformia</taxon>
        <taxon>Scarabaeidae</taxon>
        <taxon>Rutelinae</taxon>
        <taxon>Popillia</taxon>
    </lineage>
</organism>
<keyword evidence="4" id="KW-0378">Hydrolase</keyword>
<evidence type="ECO:0000256" key="4">
    <source>
        <dbReference type="ARBA" id="ARBA00022801"/>
    </source>
</evidence>
<evidence type="ECO:0000256" key="3">
    <source>
        <dbReference type="ARBA" id="ARBA00022722"/>
    </source>
</evidence>
<dbReference type="PANTHER" id="PTHR12801">
    <property type="entry name" value="RNA EXONUCLEASE REXO1 / RECO3 FAMILY MEMBER-RELATED"/>
    <property type="match status" value="1"/>
</dbReference>
<comment type="similarity">
    <text evidence="2">Belongs to the REXO1/REXO3 family.</text>
</comment>
<evidence type="ECO:0000256" key="7">
    <source>
        <dbReference type="SAM" id="MobiDB-lite"/>
    </source>
</evidence>
<keyword evidence="5 10" id="KW-0269">Exonuclease</keyword>
<evidence type="ECO:0000256" key="5">
    <source>
        <dbReference type="ARBA" id="ARBA00022839"/>
    </source>
</evidence>
<dbReference type="GO" id="GO:0004527">
    <property type="term" value="F:exonuclease activity"/>
    <property type="evidence" value="ECO:0007669"/>
    <property type="project" value="UniProtKB-KW"/>
</dbReference>
<feature type="domain" description="Exonuclease" evidence="9">
    <location>
        <begin position="489"/>
        <end position="650"/>
    </location>
</feature>
<dbReference type="EMBL" id="JASPKY010000055">
    <property type="protein sequence ID" value="KAK9744778.1"/>
    <property type="molecule type" value="Genomic_DNA"/>
</dbReference>
<feature type="compositionally biased region" description="Polar residues" evidence="7">
    <location>
        <begin position="168"/>
        <end position="177"/>
    </location>
</feature>
<dbReference type="InterPro" id="IPR036397">
    <property type="entry name" value="RNaseH_sf"/>
</dbReference>
<dbReference type="InterPro" id="IPR047021">
    <property type="entry name" value="REXO1/3/4-like"/>
</dbReference>
<dbReference type="Gene3D" id="3.30.420.10">
    <property type="entry name" value="Ribonuclease H-like superfamily/Ribonuclease H"/>
    <property type="match status" value="1"/>
</dbReference>
<evidence type="ECO:0000259" key="9">
    <source>
        <dbReference type="SMART" id="SM00479"/>
    </source>
</evidence>
<feature type="compositionally biased region" description="Basic and acidic residues" evidence="7">
    <location>
        <begin position="91"/>
        <end position="100"/>
    </location>
</feature>
<feature type="transmembrane region" description="Helical" evidence="8">
    <location>
        <begin position="12"/>
        <end position="33"/>
    </location>
</feature>
<feature type="region of interest" description="Disordered" evidence="7">
    <location>
        <begin position="311"/>
        <end position="339"/>
    </location>
</feature>
<evidence type="ECO:0000256" key="8">
    <source>
        <dbReference type="SAM" id="Phobius"/>
    </source>
</evidence>
<keyword evidence="6" id="KW-0539">Nucleus</keyword>
<keyword evidence="11" id="KW-1185">Reference proteome</keyword>
<dbReference type="InterPro" id="IPR012337">
    <property type="entry name" value="RNaseH-like_sf"/>
</dbReference>
<keyword evidence="8" id="KW-0812">Transmembrane</keyword>
<evidence type="ECO:0000313" key="11">
    <source>
        <dbReference type="Proteomes" id="UP001458880"/>
    </source>
</evidence>
<dbReference type="CDD" id="cd06145">
    <property type="entry name" value="REX1_like"/>
    <property type="match status" value="1"/>
</dbReference>
<keyword evidence="8" id="KW-1133">Transmembrane helix</keyword>
<feature type="compositionally biased region" description="Polar residues" evidence="7">
    <location>
        <begin position="231"/>
        <end position="248"/>
    </location>
</feature>
<dbReference type="InterPro" id="IPR015943">
    <property type="entry name" value="WD40/YVTN_repeat-like_dom_sf"/>
</dbReference>
<evidence type="ECO:0000313" key="10">
    <source>
        <dbReference type="EMBL" id="KAK9744778.1"/>
    </source>
</evidence>
<dbReference type="GO" id="GO:0003676">
    <property type="term" value="F:nucleic acid binding"/>
    <property type="evidence" value="ECO:0007669"/>
    <property type="project" value="InterPro"/>
</dbReference>
<dbReference type="InterPro" id="IPR013520">
    <property type="entry name" value="Ribonucl_H"/>
</dbReference>
<feature type="region of interest" description="Disordered" evidence="7">
    <location>
        <begin position="137"/>
        <end position="249"/>
    </location>
</feature>
<dbReference type="Pfam" id="PF00929">
    <property type="entry name" value="RNase_T"/>
    <property type="match status" value="1"/>
</dbReference>
<sequence length="660" mass="74141">MTEVEENCFYYLVASTVFSVIFSGAVLFASYAFKIMRIDAPRKKEISAGGSPIDIIDENDVKHVKEFDEQFNARRETPTASSTSAHKKKKNADNRWTNRTDKQGFAHPWLLTTLKGHTGQVLDMDFASNGKYLASCADEEPDPGEDLTNLVDTGGSSSGSECNKENSRPSSADQSPRATKPLSRRQRKNRRREDSSSPETKKKSKAKKASSPSTIIPIVSAGNSPEKKNNLETTPCKKSSDFSSTTNYDKLGISDSDLYRLLRSAIIFKSAIEVPSYPRSAYKYNKPESKSNFDVNAREFIPNIYKKVDGIANSDSGNSSDSGENDSEDSCSSSSSPVEKPTIRTYQQALMNGPQQHQVQHHRVFASYEHTRCETTIESICQKTCVRCGIDFYMNHDNTYITQESCSYHWGKLTRVLGENRTTYGISNEYMCCRGKQNSRGCTQGKLHVWNGLVTGFNGPFEMTGFNGPFESYAKTKVRKVKNEENTPGVYALDCEMCFTGHGLELVKISVVAADGRLVYDVYVKPENEIVDYNSRFSGITAKDMQKRRTLKTLKEVQNDLMGFIDADTILIGHGLENDLRALRILHPTVIDTAVAFPHYNGLPYRRSLKSLISCFLKREIQTGSSGHNSYEDAKACMDLMLWRVRKDFRSIIDHHHSYF</sequence>
<reference evidence="10 11" key="1">
    <citation type="journal article" date="2024" name="BMC Genomics">
        <title>De novo assembly and annotation of Popillia japonica's genome with initial clues to its potential as an invasive pest.</title>
        <authorList>
            <person name="Cucini C."/>
            <person name="Boschi S."/>
            <person name="Funari R."/>
            <person name="Cardaioli E."/>
            <person name="Iannotti N."/>
            <person name="Marturano G."/>
            <person name="Paoli F."/>
            <person name="Bruttini M."/>
            <person name="Carapelli A."/>
            <person name="Frati F."/>
            <person name="Nardi F."/>
        </authorList>
    </citation>
    <scope>NUCLEOTIDE SEQUENCE [LARGE SCALE GENOMIC DNA]</scope>
    <source>
        <strain evidence="10">DMR45628</strain>
    </source>
</reference>
<dbReference type="InterPro" id="IPR034922">
    <property type="entry name" value="REX1-like_exo"/>
</dbReference>
<dbReference type="Gene3D" id="2.130.10.10">
    <property type="entry name" value="YVTN repeat-like/Quinoprotein amine dehydrogenase"/>
    <property type="match status" value="1"/>
</dbReference>
<dbReference type="GO" id="GO:0010629">
    <property type="term" value="P:negative regulation of gene expression"/>
    <property type="evidence" value="ECO:0007669"/>
    <property type="project" value="UniProtKB-ARBA"/>
</dbReference>
<accession>A0AAW1MEN8</accession>
<dbReference type="AlphaFoldDB" id="A0AAW1MEN8"/>
<dbReference type="PANTHER" id="PTHR12801:SF115">
    <property type="entry name" value="FI18136P1-RELATED"/>
    <property type="match status" value="1"/>
</dbReference>